<dbReference type="EMBL" id="VSDO01000006">
    <property type="protein sequence ID" value="TYA09998.1"/>
    <property type="molecule type" value="Genomic_DNA"/>
</dbReference>
<accession>A0A5D0CJB3</accession>
<dbReference type="GO" id="GO:0016747">
    <property type="term" value="F:acyltransferase activity, transferring groups other than amino-acyl groups"/>
    <property type="evidence" value="ECO:0007669"/>
    <property type="project" value="InterPro"/>
</dbReference>
<gene>
    <name evidence="2" type="ORF">FRY98_25665</name>
</gene>
<dbReference type="Gene3D" id="3.40.630.30">
    <property type="match status" value="1"/>
</dbReference>
<dbReference type="PANTHER" id="PTHR43792">
    <property type="entry name" value="GNAT FAMILY, PUTATIVE (AFU_ORTHOLOGUE AFUA_3G00765)-RELATED-RELATED"/>
    <property type="match status" value="1"/>
</dbReference>
<evidence type="ECO:0000313" key="2">
    <source>
        <dbReference type="EMBL" id="TYA09998.1"/>
    </source>
</evidence>
<dbReference type="SUPFAM" id="SSF55729">
    <property type="entry name" value="Acyl-CoA N-acyltransferases (Nat)"/>
    <property type="match status" value="1"/>
</dbReference>
<dbReference type="AlphaFoldDB" id="A0A5D0CJB3"/>
<dbReference type="InterPro" id="IPR016181">
    <property type="entry name" value="Acyl_CoA_acyltransferase"/>
</dbReference>
<proteinExistence type="predicted"/>
<name>A0A5D0CJB3_9BACL</name>
<dbReference type="Proteomes" id="UP000325218">
    <property type="component" value="Unassembled WGS sequence"/>
</dbReference>
<dbReference type="InterPro" id="IPR051531">
    <property type="entry name" value="N-acetyltransferase"/>
</dbReference>
<comment type="caution">
    <text evidence="2">The sequence shown here is derived from an EMBL/GenBank/DDBJ whole genome shotgun (WGS) entry which is preliminary data.</text>
</comment>
<dbReference type="PROSITE" id="PS51186">
    <property type="entry name" value="GNAT"/>
    <property type="match status" value="1"/>
</dbReference>
<sequence>MEENLMVLETGRLLIRRYKEEDLEELAAILGDAETMKFWPAPFTREQAEAWLQRSFEANRTLGFGRWAMVLKETGRIIGDVGFMRAELDGQTENDLGYILSADYWGKNLGTEAAAACLDYGFRQLGMTRICANMAVDHHASRRVAEKIGMMVEKQYINKRNRDKLTYLLSKSI</sequence>
<dbReference type="OrthoDB" id="9798081at2"/>
<organism evidence="2 3">
    <name type="scientific">Paenibacillus faecis</name>
    <dbReference type="NCBI Taxonomy" id="862114"/>
    <lineage>
        <taxon>Bacteria</taxon>
        <taxon>Bacillati</taxon>
        <taxon>Bacillota</taxon>
        <taxon>Bacilli</taxon>
        <taxon>Bacillales</taxon>
        <taxon>Paenibacillaceae</taxon>
        <taxon>Paenibacillus</taxon>
    </lineage>
</organism>
<dbReference type="RefSeq" id="WP_148457569.1">
    <property type="nucleotide sequence ID" value="NZ_VSDO01000006.1"/>
</dbReference>
<dbReference type="PANTHER" id="PTHR43792:SF1">
    <property type="entry name" value="N-ACETYLTRANSFERASE DOMAIN-CONTAINING PROTEIN"/>
    <property type="match status" value="1"/>
</dbReference>
<protein>
    <submittedName>
        <fullName evidence="2">GNAT family N-acetyltransferase</fullName>
    </submittedName>
</protein>
<feature type="domain" description="N-acetyltransferase" evidence="1">
    <location>
        <begin position="13"/>
        <end position="173"/>
    </location>
</feature>
<evidence type="ECO:0000313" key="3">
    <source>
        <dbReference type="Proteomes" id="UP000325218"/>
    </source>
</evidence>
<keyword evidence="3" id="KW-1185">Reference proteome</keyword>
<dbReference type="InterPro" id="IPR000182">
    <property type="entry name" value="GNAT_dom"/>
</dbReference>
<evidence type="ECO:0000259" key="1">
    <source>
        <dbReference type="PROSITE" id="PS51186"/>
    </source>
</evidence>
<dbReference type="Pfam" id="PF13302">
    <property type="entry name" value="Acetyltransf_3"/>
    <property type="match status" value="1"/>
</dbReference>
<keyword evidence="2" id="KW-0808">Transferase</keyword>
<reference evidence="2 3" key="1">
    <citation type="submission" date="2019-08" db="EMBL/GenBank/DDBJ databases">
        <title>Genome sequencing of Paenibacillus faecis DSM 23593(T).</title>
        <authorList>
            <person name="Kook J.-K."/>
            <person name="Park S.-N."/>
            <person name="Lim Y.K."/>
        </authorList>
    </citation>
    <scope>NUCLEOTIDE SEQUENCE [LARGE SCALE GENOMIC DNA]</scope>
    <source>
        <strain evidence="2 3">DSM 23593</strain>
    </source>
</reference>